<dbReference type="PANTHER" id="PTHR47338:SF29">
    <property type="entry name" value="ZN(2)-C6 FUNGAL-TYPE DOMAIN-CONTAINING PROTEIN"/>
    <property type="match status" value="1"/>
</dbReference>
<feature type="domain" description="Xylanolytic transcriptional activator regulatory" evidence="7">
    <location>
        <begin position="507"/>
        <end position="600"/>
    </location>
</feature>
<comment type="subcellular location">
    <subcellularLocation>
        <location evidence="1">Nucleus</location>
    </subcellularLocation>
</comment>
<dbReference type="Pfam" id="PF04082">
    <property type="entry name" value="Fungal_trans"/>
    <property type="match status" value="1"/>
</dbReference>
<feature type="compositionally biased region" description="Basic and acidic residues" evidence="6">
    <location>
        <begin position="1"/>
        <end position="11"/>
    </location>
</feature>
<dbReference type="GO" id="GO:0003677">
    <property type="term" value="F:DNA binding"/>
    <property type="evidence" value="ECO:0007669"/>
    <property type="project" value="InterPro"/>
</dbReference>
<evidence type="ECO:0000256" key="4">
    <source>
        <dbReference type="ARBA" id="ARBA00023163"/>
    </source>
</evidence>
<organism evidence="8 9">
    <name type="scientific">Kwoniella heveanensis BCC8398</name>
    <dbReference type="NCBI Taxonomy" id="1296120"/>
    <lineage>
        <taxon>Eukaryota</taxon>
        <taxon>Fungi</taxon>
        <taxon>Dikarya</taxon>
        <taxon>Basidiomycota</taxon>
        <taxon>Agaricomycotina</taxon>
        <taxon>Tremellomycetes</taxon>
        <taxon>Tremellales</taxon>
        <taxon>Cryptococcaceae</taxon>
        <taxon>Kwoniella</taxon>
    </lineage>
</organism>
<feature type="region of interest" description="Disordered" evidence="6">
    <location>
        <begin position="1"/>
        <end position="46"/>
    </location>
</feature>
<dbReference type="OrthoDB" id="2309723at2759"/>
<evidence type="ECO:0000313" key="9">
    <source>
        <dbReference type="Proteomes" id="UP000092666"/>
    </source>
</evidence>
<dbReference type="GO" id="GO:0006351">
    <property type="term" value="P:DNA-templated transcription"/>
    <property type="evidence" value="ECO:0007669"/>
    <property type="project" value="InterPro"/>
</dbReference>
<protein>
    <recommendedName>
        <fullName evidence="7">Xylanolytic transcriptional activator regulatory domain-containing protein</fullName>
    </recommendedName>
</protein>
<reference evidence="8 9" key="1">
    <citation type="submission" date="2013-07" db="EMBL/GenBank/DDBJ databases">
        <title>The Genome Sequence of Cryptococcus heveanensis BCC8398.</title>
        <authorList>
            <consortium name="The Broad Institute Genome Sequencing Platform"/>
            <person name="Cuomo C."/>
            <person name="Litvintseva A."/>
            <person name="Chen Y."/>
            <person name="Heitman J."/>
            <person name="Sun S."/>
            <person name="Springer D."/>
            <person name="Dromer F."/>
            <person name="Young S.K."/>
            <person name="Zeng Q."/>
            <person name="Gargeya S."/>
            <person name="Fitzgerald M."/>
            <person name="Abouelleil A."/>
            <person name="Alvarado L."/>
            <person name="Berlin A.M."/>
            <person name="Chapman S.B."/>
            <person name="Dewar J."/>
            <person name="Goldberg J."/>
            <person name="Griggs A."/>
            <person name="Gujja S."/>
            <person name="Hansen M."/>
            <person name="Howarth C."/>
            <person name="Imamovic A."/>
            <person name="Larimer J."/>
            <person name="McCowan C."/>
            <person name="Murphy C."/>
            <person name="Pearson M."/>
            <person name="Priest M."/>
            <person name="Roberts A."/>
            <person name="Saif S."/>
            <person name="Shea T."/>
            <person name="Sykes S."/>
            <person name="Wortman J."/>
            <person name="Nusbaum C."/>
            <person name="Birren B."/>
        </authorList>
    </citation>
    <scope>NUCLEOTIDE SEQUENCE [LARGE SCALE GENOMIC DNA]</scope>
    <source>
        <strain evidence="8 9">BCC8398</strain>
    </source>
</reference>
<keyword evidence="3" id="KW-0805">Transcription regulation</keyword>
<keyword evidence="2" id="KW-0479">Metal-binding</keyword>
<evidence type="ECO:0000256" key="6">
    <source>
        <dbReference type="SAM" id="MobiDB-lite"/>
    </source>
</evidence>
<sequence length="859" mass="95011">MAKQSEERSRSASDLQSDGQSQIYVTQHPASFSGPTGLPSVEHIAPSGTSLRRGICVKYKQDCEYQPPVKAQKVQGLESRIADLSDYIQNGTSTIPPAFSSQPLGYDNPNAQQAMYPDSYAYQDVQGQSFQYVPYDPSQTDMSVPNSATFPPLPTDHDLNGYLPTPPQVAYPATFVSETTSQYPYPQYSEPGMTLVNPTGPSHPTHILPVAQEAQLNQVYKLGNETSPPVPPLGYPPISSDDSAPASYVFMADPKKPLQFVPSQTQSRVTSIPPPLQEPPSAPSDSSGPNVNTPSGSASTPGSHHAPPGSQAMYAEAANLRYTAEITEVDPVEGLTERLGEFLFSPADKPLPKQEEGDSMKKRRTSKKQGGQWTSGGRATGDVPKKGTLFHNRMERDGLKDEHRDLLLDCFLAHCRLFFEMSVPRFRYRMTFHDRRRPSLALLNAIYLWATRMSNSPDLAAMEAHFFAEACRHLDSAGPNSDRLIDAVRAAMLLCSYSYTNGRHHEGWLIAGLAVRLVMSTGLHQIPSLTFRPPPPESPFLRNRVHLLPPPEDSIELAERVHAFWCVYAIERCGALATGFPSSLGDTDISTPFGRPLDEIASQSVTIQDDVTIRDLYKGQAYAHPEGDSPYIRWVKAVTILERSSKLAFLTPVDGAEYTKSWAAYASSISQSSNGQRQNPPPEWLNQPKYRNPQDYEECSRALKHYVQSLGEDGISPVERHSAAKLEGSSEFTIKSHTILLHHQVYAIEMLMHDINSLDIENDVAVAAGRKSADLIRQLPPIPFNEVDAQVILVWCMITKVLIKELRRVTQLGDYMASRLIEDDVDVLIKEMGRIGITMHIARVQSNAMEELKNAAKVT</sequence>
<dbReference type="GO" id="GO:0000981">
    <property type="term" value="F:DNA-binding transcription factor activity, RNA polymerase II-specific"/>
    <property type="evidence" value="ECO:0007669"/>
    <property type="project" value="InterPro"/>
</dbReference>
<dbReference type="InterPro" id="IPR050815">
    <property type="entry name" value="TF_fung"/>
</dbReference>
<feature type="compositionally biased region" description="Basic and acidic residues" evidence="6">
    <location>
        <begin position="350"/>
        <end position="360"/>
    </location>
</feature>
<gene>
    <name evidence="8" type="ORF">I316_07585</name>
</gene>
<feature type="region of interest" description="Disordered" evidence="6">
    <location>
        <begin position="261"/>
        <end position="310"/>
    </location>
</feature>
<proteinExistence type="predicted"/>
<feature type="compositionally biased region" description="Polar residues" evidence="6">
    <location>
        <begin position="261"/>
        <end position="270"/>
    </location>
</feature>
<evidence type="ECO:0000259" key="7">
    <source>
        <dbReference type="SMART" id="SM00906"/>
    </source>
</evidence>
<dbReference type="GO" id="GO:0005634">
    <property type="term" value="C:nucleus"/>
    <property type="evidence" value="ECO:0007669"/>
    <property type="project" value="UniProtKB-SubCell"/>
</dbReference>
<feature type="compositionally biased region" description="Pro residues" evidence="6">
    <location>
        <begin position="272"/>
        <end position="282"/>
    </location>
</feature>
<keyword evidence="4" id="KW-0804">Transcription</keyword>
<evidence type="ECO:0000256" key="3">
    <source>
        <dbReference type="ARBA" id="ARBA00023015"/>
    </source>
</evidence>
<dbReference type="EMBL" id="KV700142">
    <property type="protein sequence ID" value="OCF30778.1"/>
    <property type="molecule type" value="Genomic_DNA"/>
</dbReference>
<dbReference type="SMART" id="SM00906">
    <property type="entry name" value="Fungal_trans"/>
    <property type="match status" value="1"/>
</dbReference>
<feature type="compositionally biased region" description="Polar residues" evidence="6">
    <location>
        <begin position="285"/>
        <end position="302"/>
    </location>
</feature>
<feature type="compositionally biased region" description="Polar residues" evidence="6">
    <location>
        <begin position="368"/>
        <end position="377"/>
    </location>
</feature>
<feature type="compositionally biased region" description="Polar residues" evidence="6">
    <location>
        <begin position="12"/>
        <end position="34"/>
    </location>
</feature>
<name>A0A1B9GID0_9TREE</name>
<dbReference type="CDD" id="cd12148">
    <property type="entry name" value="fungal_TF_MHR"/>
    <property type="match status" value="1"/>
</dbReference>
<dbReference type="STRING" id="1296120.A0A1B9GID0"/>
<feature type="region of interest" description="Disordered" evidence="6">
    <location>
        <begin position="343"/>
        <end position="388"/>
    </location>
</feature>
<evidence type="ECO:0000313" key="8">
    <source>
        <dbReference type="EMBL" id="OCF30778.1"/>
    </source>
</evidence>
<keyword evidence="9" id="KW-1185">Reference proteome</keyword>
<dbReference type="PANTHER" id="PTHR47338">
    <property type="entry name" value="ZN(II)2CYS6 TRANSCRIPTION FACTOR (EUROFUNG)-RELATED"/>
    <property type="match status" value="1"/>
</dbReference>
<evidence type="ECO:0000256" key="5">
    <source>
        <dbReference type="ARBA" id="ARBA00023242"/>
    </source>
</evidence>
<dbReference type="AlphaFoldDB" id="A0A1B9GID0"/>
<evidence type="ECO:0000256" key="2">
    <source>
        <dbReference type="ARBA" id="ARBA00022723"/>
    </source>
</evidence>
<feature type="region of interest" description="Disordered" evidence="6">
    <location>
        <begin position="670"/>
        <end position="691"/>
    </location>
</feature>
<dbReference type="Proteomes" id="UP000092666">
    <property type="component" value="Unassembled WGS sequence"/>
</dbReference>
<accession>A0A1B9GID0</accession>
<dbReference type="GO" id="GO:0008270">
    <property type="term" value="F:zinc ion binding"/>
    <property type="evidence" value="ECO:0007669"/>
    <property type="project" value="InterPro"/>
</dbReference>
<dbReference type="InterPro" id="IPR007219">
    <property type="entry name" value="XnlR_reg_dom"/>
</dbReference>
<reference evidence="9" key="2">
    <citation type="submission" date="2013-12" db="EMBL/GenBank/DDBJ databases">
        <title>Evolution of pathogenesis and genome organization in the Tremellales.</title>
        <authorList>
            <person name="Cuomo C."/>
            <person name="Litvintseva A."/>
            <person name="Heitman J."/>
            <person name="Chen Y."/>
            <person name="Sun S."/>
            <person name="Springer D."/>
            <person name="Dromer F."/>
            <person name="Young S."/>
            <person name="Zeng Q."/>
            <person name="Chapman S."/>
            <person name="Gujja S."/>
            <person name="Saif S."/>
            <person name="Birren B."/>
        </authorList>
    </citation>
    <scope>NUCLEOTIDE SEQUENCE [LARGE SCALE GENOMIC DNA]</scope>
    <source>
        <strain evidence="9">BCC8398</strain>
    </source>
</reference>
<keyword evidence="5" id="KW-0539">Nucleus</keyword>
<evidence type="ECO:0000256" key="1">
    <source>
        <dbReference type="ARBA" id="ARBA00004123"/>
    </source>
</evidence>